<dbReference type="PANTHER" id="PTHR18964">
    <property type="entry name" value="ROK (REPRESSOR, ORF, KINASE) FAMILY"/>
    <property type="match status" value="1"/>
</dbReference>
<dbReference type="PANTHER" id="PTHR18964:SF149">
    <property type="entry name" value="BIFUNCTIONAL UDP-N-ACETYLGLUCOSAMINE 2-EPIMERASE_N-ACETYLMANNOSAMINE KINASE"/>
    <property type="match status" value="1"/>
</dbReference>
<reference evidence="2" key="1">
    <citation type="journal article" date="2014" name="Int. J. Syst. Evol. Microbiol.">
        <title>Complete genome sequence of Corynebacterium casei LMG S-19264T (=DSM 44701T), isolated from a smear-ripened cheese.</title>
        <authorList>
            <consortium name="US DOE Joint Genome Institute (JGI-PGF)"/>
            <person name="Walter F."/>
            <person name="Albersmeier A."/>
            <person name="Kalinowski J."/>
            <person name="Ruckert C."/>
        </authorList>
    </citation>
    <scope>NUCLEOTIDE SEQUENCE</scope>
    <source>
        <strain evidence="2">JCM 3276</strain>
    </source>
</reference>
<dbReference type="Pfam" id="PF13412">
    <property type="entry name" value="HTH_24"/>
    <property type="match status" value="1"/>
</dbReference>
<accession>A0A918GE24</accession>
<dbReference type="EMBL" id="BMRB01000002">
    <property type="protein sequence ID" value="GGS32171.1"/>
    <property type="molecule type" value="Genomic_DNA"/>
</dbReference>
<dbReference type="Pfam" id="PF00480">
    <property type="entry name" value="ROK"/>
    <property type="match status" value="1"/>
</dbReference>
<dbReference type="Gene3D" id="3.30.420.40">
    <property type="match status" value="2"/>
</dbReference>
<comment type="similarity">
    <text evidence="1">Belongs to the ROK (NagC/XylR) family.</text>
</comment>
<dbReference type="SUPFAM" id="SSF53067">
    <property type="entry name" value="Actin-like ATPase domain"/>
    <property type="match status" value="1"/>
</dbReference>
<organism evidence="2 3">
    <name type="scientific">Actinokineospora fastidiosa</name>
    <dbReference type="NCBI Taxonomy" id="1816"/>
    <lineage>
        <taxon>Bacteria</taxon>
        <taxon>Bacillati</taxon>
        <taxon>Actinomycetota</taxon>
        <taxon>Actinomycetes</taxon>
        <taxon>Pseudonocardiales</taxon>
        <taxon>Pseudonocardiaceae</taxon>
        <taxon>Actinokineospora</taxon>
    </lineage>
</organism>
<evidence type="ECO:0000313" key="3">
    <source>
        <dbReference type="Proteomes" id="UP000660680"/>
    </source>
</evidence>
<comment type="caution">
    <text evidence="2">The sequence shown here is derived from an EMBL/GenBank/DDBJ whole genome shotgun (WGS) entry which is preliminary data.</text>
</comment>
<keyword evidence="3" id="KW-1185">Reference proteome</keyword>
<dbReference type="SUPFAM" id="SSF46785">
    <property type="entry name" value="Winged helix' DNA-binding domain"/>
    <property type="match status" value="1"/>
</dbReference>
<evidence type="ECO:0008006" key="4">
    <source>
        <dbReference type="Google" id="ProtNLM"/>
    </source>
</evidence>
<dbReference type="InterPro" id="IPR036388">
    <property type="entry name" value="WH-like_DNA-bd_sf"/>
</dbReference>
<protein>
    <recommendedName>
        <fullName evidence="4">ROK family transcriptional regulator</fullName>
    </recommendedName>
</protein>
<sequence length="365" mass="37673">MAVPGTLRTLNDQAVLSLLIDRGPLTRPEIAAASGLSKPTVSQVLTRLSGIITADGPRTGLPGRTAEVYRVGPHKAAAVDVTPKRIAARIVAVTGETVGEHRLPTPGRSGGDVLERLRTAITNAGAPPESLDHIVIGVPGAVDPRTGRLAFAAHLPGWHRPHLLDWLADGLRTDIAVENDVNLAAEAERSATGETDFALYWGAEGIGTALVLDGRLHRGAGGGAGEIGYLPVPGAPTARDTGRTSVHGLQSIAGGAALGRLLHTRNPAAAMATADDSTLDEIAHRVALGIAAVVAVVDPGVVVLSGHVVLAGGERLRARVERALHTLTLPQPPVRRTAVRDDPVLAGAAVLARAKTRDTLLTRVG</sequence>
<dbReference type="Proteomes" id="UP000660680">
    <property type="component" value="Unassembled WGS sequence"/>
</dbReference>
<dbReference type="InterPro" id="IPR036390">
    <property type="entry name" value="WH_DNA-bd_sf"/>
</dbReference>
<proteinExistence type="inferred from homology"/>
<dbReference type="RefSeq" id="WP_189210803.1">
    <property type="nucleotide sequence ID" value="NZ_BMRB01000002.1"/>
</dbReference>
<reference evidence="2" key="2">
    <citation type="submission" date="2020-09" db="EMBL/GenBank/DDBJ databases">
        <authorList>
            <person name="Sun Q."/>
            <person name="Ohkuma M."/>
        </authorList>
    </citation>
    <scope>NUCLEOTIDE SEQUENCE</scope>
    <source>
        <strain evidence="2">JCM 3276</strain>
    </source>
</reference>
<evidence type="ECO:0000313" key="2">
    <source>
        <dbReference type="EMBL" id="GGS32171.1"/>
    </source>
</evidence>
<dbReference type="InterPro" id="IPR043129">
    <property type="entry name" value="ATPase_NBD"/>
</dbReference>
<gene>
    <name evidence="2" type="ORF">GCM10010171_27640</name>
</gene>
<name>A0A918GE24_9PSEU</name>
<dbReference type="InterPro" id="IPR000600">
    <property type="entry name" value="ROK"/>
</dbReference>
<evidence type="ECO:0000256" key="1">
    <source>
        <dbReference type="ARBA" id="ARBA00006479"/>
    </source>
</evidence>
<dbReference type="CDD" id="cd23763">
    <property type="entry name" value="ASKHA_ATPase_ROK"/>
    <property type="match status" value="1"/>
</dbReference>
<dbReference type="Gene3D" id="1.10.10.10">
    <property type="entry name" value="Winged helix-like DNA-binding domain superfamily/Winged helix DNA-binding domain"/>
    <property type="match status" value="1"/>
</dbReference>
<dbReference type="AlphaFoldDB" id="A0A918GE24"/>